<dbReference type="RefSeq" id="WP_194121937.1">
    <property type="nucleotide sequence ID" value="NZ_JACYGY010000001.1"/>
</dbReference>
<accession>A0ABR9WEB7</accession>
<gene>
    <name evidence="2" type="ORF">IEE83_18280</name>
</gene>
<feature type="region of interest" description="Disordered" evidence="1">
    <location>
        <begin position="169"/>
        <end position="199"/>
    </location>
</feature>
<name>A0ABR9WEB7_9BACT</name>
<dbReference type="InterPro" id="IPR046732">
    <property type="entry name" value="DUF6624"/>
</dbReference>
<dbReference type="Pfam" id="PF20329">
    <property type="entry name" value="DUF6624"/>
    <property type="match status" value="1"/>
</dbReference>
<comment type="caution">
    <text evidence="2">The sequence shown here is derived from an EMBL/GenBank/DDBJ whole genome shotgun (WGS) entry which is preliminary data.</text>
</comment>
<dbReference type="Proteomes" id="UP000634134">
    <property type="component" value="Unassembled WGS sequence"/>
</dbReference>
<feature type="compositionally biased region" description="Basic and acidic residues" evidence="1">
    <location>
        <begin position="181"/>
        <end position="193"/>
    </location>
</feature>
<evidence type="ECO:0008006" key="4">
    <source>
        <dbReference type="Google" id="ProtNLM"/>
    </source>
</evidence>
<sequence>MNFNDIADKIIGLKTRDLQLRTKLMEEGKLSDGYDKAMEKLHNSNAEKLDEIINNIGYPTIDKVGKEASEAAWLVIQHAIGQPSFMKKCMILMENAVYENKADPKNLAYLTDRIAVLEGRPQLYGTQFDWDENGKLSPNPLEDYVMVNQRRKSVGLNSLEEQTQIMSTLANRENQSPPQDSQKKKQDFEEWKKRVGWTK</sequence>
<evidence type="ECO:0000313" key="2">
    <source>
        <dbReference type="EMBL" id="MBE9463835.1"/>
    </source>
</evidence>
<organism evidence="2 3">
    <name type="scientific">Dyadobacter subterraneus</name>
    <dbReference type="NCBI Taxonomy" id="2773304"/>
    <lineage>
        <taxon>Bacteria</taxon>
        <taxon>Pseudomonadati</taxon>
        <taxon>Bacteroidota</taxon>
        <taxon>Cytophagia</taxon>
        <taxon>Cytophagales</taxon>
        <taxon>Spirosomataceae</taxon>
        <taxon>Dyadobacter</taxon>
    </lineage>
</organism>
<keyword evidence="3" id="KW-1185">Reference proteome</keyword>
<reference evidence="3" key="1">
    <citation type="submission" date="2023-07" db="EMBL/GenBank/DDBJ databases">
        <title>Dyadobacter sp. nov 'subterranea' isolated from contaminted grondwater.</title>
        <authorList>
            <person name="Szabo I."/>
            <person name="Al-Omari J."/>
            <person name="Szerdahelyi S.G."/>
            <person name="Rado J."/>
        </authorList>
    </citation>
    <scope>NUCLEOTIDE SEQUENCE [LARGE SCALE GENOMIC DNA]</scope>
    <source>
        <strain evidence="3">UP-52</strain>
    </source>
</reference>
<dbReference type="EMBL" id="JACYGY010000001">
    <property type="protein sequence ID" value="MBE9463835.1"/>
    <property type="molecule type" value="Genomic_DNA"/>
</dbReference>
<protein>
    <recommendedName>
        <fullName evidence="4">DUF3102 domain-containing protein</fullName>
    </recommendedName>
</protein>
<evidence type="ECO:0000256" key="1">
    <source>
        <dbReference type="SAM" id="MobiDB-lite"/>
    </source>
</evidence>
<proteinExistence type="predicted"/>
<evidence type="ECO:0000313" key="3">
    <source>
        <dbReference type="Proteomes" id="UP000634134"/>
    </source>
</evidence>